<proteinExistence type="predicted"/>
<evidence type="ECO:0000313" key="3">
    <source>
        <dbReference type="Proteomes" id="UP001066276"/>
    </source>
</evidence>
<accession>A0AAV7VL01</accession>
<organism evidence="2 3">
    <name type="scientific">Pleurodeles waltl</name>
    <name type="common">Iberian ribbed newt</name>
    <dbReference type="NCBI Taxonomy" id="8319"/>
    <lineage>
        <taxon>Eukaryota</taxon>
        <taxon>Metazoa</taxon>
        <taxon>Chordata</taxon>
        <taxon>Craniata</taxon>
        <taxon>Vertebrata</taxon>
        <taxon>Euteleostomi</taxon>
        <taxon>Amphibia</taxon>
        <taxon>Batrachia</taxon>
        <taxon>Caudata</taxon>
        <taxon>Salamandroidea</taxon>
        <taxon>Salamandridae</taxon>
        <taxon>Pleurodelinae</taxon>
        <taxon>Pleurodeles</taxon>
    </lineage>
</organism>
<name>A0AAV7VL01_PLEWA</name>
<reference evidence="2" key="1">
    <citation type="journal article" date="2022" name="bioRxiv">
        <title>Sequencing and chromosome-scale assembly of the giantPleurodeles waltlgenome.</title>
        <authorList>
            <person name="Brown T."/>
            <person name="Elewa A."/>
            <person name="Iarovenko S."/>
            <person name="Subramanian E."/>
            <person name="Araus A.J."/>
            <person name="Petzold A."/>
            <person name="Susuki M."/>
            <person name="Suzuki K.-i.T."/>
            <person name="Hayashi T."/>
            <person name="Toyoda A."/>
            <person name="Oliveira C."/>
            <person name="Osipova E."/>
            <person name="Leigh N.D."/>
            <person name="Simon A."/>
            <person name="Yun M.H."/>
        </authorList>
    </citation>
    <scope>NUCLEOTIDE SEQUENCE</scope>
    <source>
        <strain evidence="2">20211129_DDA</strain>
        <tissue evidence="2">Liver</tissue>
    </source>
</reference>
<feature type="region of interest" description="Disordered" evidence="1">
    <location>
        <begin position="1"/>
        <end position="28"/>
    </location>
</feature>
<protein>
    <submittedName>
        <fullName evidence="2">Uncharacterized protein</fullName>
    </submittedName>
</protein>
<dbReference type="Proteomes" id="UP001066276">
    <property type="component" value="Chromosome 2_1"/>
</dbReference>
<dbReference type="EMBL" id="JANPWB010000003">
    <property type="protein sequence ID" value="KAJ1202310.1"/>
    <property type="molecule type" value="Genomic_DNA"/>
</dbReference>
<feature type="non-terminal residue" evidence="2">
    <location>
        <position position="28"/>
    </location>
</feature>
<dbReference type="AlphaFoldDB" id="A0AAV7VL01"/>
<sequence length="28" mass="2957">GLSFIGKLKSMQPNKPARNTTGTDPAVK</sequence>
<gene>
    <name evidence="2" type="ORF">NDU88_006110</name>
</gene>
<evidence type="ECO:0000313" key="2">
    <source>
        <dbReference type="EMBL" id="KAJ1202310.1"/>
    </source>
</evidence>
<comment type="caution">
    <text evidence="2">The sequence shown here is derived from an EMBL/GenBank/DDBJ whole genome shotgun (WGS) entry which is preliminary data.</text>
</comment>
<evidence type="ECO:0000256" key="1">
    <source>
        <dbReference type="SAM" id="MobiDB-lite"/>
    </source>
</evidence>
<feature type="compositionally biased region" description="Polar residues" evidence="1">
    <location>
        <begin position="11"/>
        <end position="28"/>
    </location>
</feature>
<keyword evidence="3" id="KW-1185">Reference proteome</keyword>
<feature type="non-terminal residue" evidence="2">
    <location>
        <position position="1"/>
    </location>
</feature>